<dbReference type="PROSITE" id="PS50893">
    <property type="entry name" value="ABC_TRANSPORTER_2"/>
    <property type="match status" value="1"/>
</dbReference>
<dbReference type="InterPro" id="IPR003593">
    <property type="entry name" value="AAA+_ATPase"/>
</dbReference>
<dbReference type="Pfam" id="PF00005">
    <property type="entry name" value="ABC_tran"/>
    <property type="match status" value="1"/>
</dbReference>
<dbReference type="GO" id="GO:0055085">
    <property type="term" value="P:transmembrane transport"/>
    <property type="evidence" value="ECO:0007669"/>
    <property type="project" value="UniProtKB-ARBA"/>
</dbReference>
<reference evidence="6" key="1">
    <citation type="journal article" date="2020" name="mSystems">
        <title>Genome- and Community-Level Interaction Insights into Carbon Utilization and Element Cycling Functions of Hydrothermarchaeota in Hydrothermal Sediment.</title>
        <authorList>
            <person name="Zhou Z."/>
            <person name="Liu Y."/>
            <person name="Xu W."/>
            <person name="Pan J."/>
            <person name="Luo Z.H."/>
            <person name="Li M."/>
        </authorList>
    </citation>
    <scope>NUCLEOTIDE SEQUENCE [LARGE SCALE GENOMIC DNA]</scope>
    <source>
        <strain evidence="6">SpSt-23</strain>
    </source>
</reference>
<dbReference type="InterPro" id="IPR013563">
    <property type="entry name" value="Oligopep_ABC_C"/>
</dbReference>
<evidence type="ECO:0000256" key="1">
    <source>
        <dbReference type="ARBA" id="ARBA00005417"/>
    </source>
</evidence>
<dbReference type="SUPFAM" id="SSF52540">
    <property type="entry name" value="P-loop containing nucleoside triphosphate hydrolases"/>
    <property type="match status" value="1"/>
</dbReference>
<evidence type="ECO:0000259" key="5">
    <source>
        <dbReference type="PROSITE" id="PS50893"/>
    </source>
</evidence>
<name>A0A7C2FGE1_9CREN</name>
<proteinExistence type="inferred from homology"/>
<evidence type="ECO:0000256" key="3">
    <source>
        <dbReference type="ARBA" id="ARBA00022741"/>
    </source>
</evidence>
<dbReference type="NCBIfam" id="TIGR01727">
    <property type="entry name" value="oligo_HPY"/>
    <property type="match status" value="1"/>
</dbReference>
<dbReference type="GO" id="GO:0016887">
    <property type="term" value="F:ATP hydrolysis activity"/>
    <property type="evidence" value="ECO:0007669"/>
    <property type="project" value="InterPro"/>
</dbReference>
<gene>
    <name evidence="6" type="ORF">ENP55_01050</name>
</gene>
<accession>A0A7C2FGE1</accession>
<evidence type="ECO:0000313" key="6">
    <source>
        <dbReference type="EMBL" id="HEF86900.1"/>
    </source>
</evidence>
<sequence>MPLLELDKIVMEFEIGSFGRKKKVRAVDNVSLSIDKGLIYGLVGESGSGKSTLGRVTLRLYKPVAGKVLFDGQDITRLPEGKIRPLRRRMQLIPQDPYGAVNPIQTIGEALSEPLIVHYGLEASEAMGQVKTMLENVGLTPAEDFINRKPFNLSGGQLQRAVIARAMLLKPEYIVADEPTSNLDASIRASIVKLLLDFKRKYDQSLLFITHDIVLLSLIADKIGVMYLAQLVEEGPSDEVIKNPLHPYTRALLSAIPLVSQELGFEKILLKGEIGDPANPPTGCRLHPRCPYASEKCAKEEPPFVEVGIGRKVKCWLYTKG</sequence>
<dbReference type="PANTHER" id="PTHR43776:SF7">
    <property type="entry name" value="D,D-DIPEPTIDE TRANSPORT ATP-BINDING PROTEIN DDPF-RELATED"/>
    <property type="match status" value="1"/>
</dbReference>
<feature type="domain" description="ABC transporter" evidence="5">
    <location>
        <begin position="4"/>
        <end position="253"/>
    </location>
</feature>
<keyword evidence="4 6" id="KW-0067">ATP-binding</keyword>
<dbReference type="AlphaFoldDB" id="A0A7C2FGE1"/>
<keyword evidence="2" id="KW-0813">Transport</keyword>
<comment type="similarity">
    <text evidence="1">Belongs to the ABC transporter superfamily.</text>
</comment>
<comment type="caution">
    <text evidence="6">The sequence shown here is derived from an EMBL/GenBank/DDBJ whole genome shotgun (WGS) entry which is preliminary data.</text>
</comment>
<dbReference type="PROSITE" id="PS00211">
    <property type="entry name" value="ABC_TRANSPORTER_1"/>
    <property type="match status" value="1"/>
</dbReference>
<dbReference type="GO" id="GO:0005524">
    <property type="term" value="F:ATP binding"/>
    <property type="evidence" value="ECO:0007669"/>
    <property type="project" value="UniProtKB-KW"/>
</dbReference>
<dbReference type="GO" id="GO:0015833">
    <property type="term" value="P:peptide transport"/>
    <property type="evidence" value="ECO:0007669"/>
    <property type="project" value="InterPro"/>
</dbReference>
<dbReference type="SMART" id="SM00382">
    <property type="entry name" value="AAA"/>
    <property type="match status" value="1"/>
</dbReference>
<dbReference type="FunFam" id="3.40.50.300:FF:000016">
    <property type="entry name" value="Oligopeptide ABC transporter ATP-binding component"/>
    <property type="match status" value="1"/>
</dbReference>
<dbReference type="EMBL" id="DSJT01000004">
    <property type="protein sequence ID" value="HEF86900.1"/>
    <property type="molecule type" value="Genomic_DNA"/>
</dbReference>
<dbReference type="Pfam" id="PF08352">
    <property type="entry name" value="oligo_HPY"/>
    <property type="match status" value="1"/>
</dbReference>
<dbReference type="Gene3D" id="3.40.50.300">
    <property type="entry name" value="P-loop containing nucleotide triphosphate hydrolases"/>
    <property type="match status" value="1"/>
</dbReference>
<keyword evidence="3" id="KW-0547">Nucleotide-binding</keyword>
<dbReference type="PANTHER" id="PTHR43776">
    <property type="entry name" value="TRANSPORT ATP-BINDING PROTEIN"/>
    <property type="match status" value="1"/>
</dbReference>
<evidence type="ECO:0000256" key="2">
    <source>
        <dbReference type="ARBA" id="ARBA00022448"/>
    </source>
</evidence>
<evidence type="ECO:0000256" key="4">
    <source>
        <dbReference type="ARBA" id="ARBA00022840"/>
    </source>
</evidence>
<dbReference type="InterPro" id="IPR027417">
    <property type="entry name" value="P-loop_NTPase"/>
</dbReference>
<protein>
    <submittedName>
        <fullName evidence="6">ABC transporter ATP-binding protein</fullName>
    </submittedName>
</protein>
<dbReference type="InterPro" id="IPR050319">
    <property type="entry name" value="ABC_transp_ATP-bind"/>
</dbReference>
<dbReference type="InterPro" id="IPR003439">
    <property type="entry name" value="ABC_transporter-like_ATP-bd"/>
</dbReference>
<dbReference type="InterPro" id="IPR017871">
    <property type="entry name" value="ABC_transporter-like_CS"/>
</dbReference>
<dbReference type="CDD" id="cd03257">
    <property type="entry name" value="ABC_NikE_OppD_transporters"/>
    <property type="match status" value="1"/>
</dbReference>
<organism evidence="6">
    <name type="scientific">Thermosphaera aggregans</name>
    <dbReference type="NCBI Taxonomy" id="54254"/>
    <lineage>
        <taxon>Archaea</taxon>
        <taxon>Thermoproteota</taxon>
        <taxon>Thermoprotei</taxon>
        <taxon>Desulfurococcales</taxon>
        <taxon>Desulfurococcaceae</taxon>
        <taxon>Thermosphaera</taxon>
    </lineage>
</organism>